<evidence type="ECO:0000256" key="1">
    <source>
        <dbReference type="ARBA" id="ARBA00022801"/>
    </source>
</evidence>
<dbReference type="PANTHER" id="PTHR48081">
    <property type="entry name" value="AB HYDROLASE SUPERFAMILY PROTEIN C4A8.06C"/>
    <property type="match status" value="1"/>
</dbReference>
<dbReference type="Proteomes" id="UP000664480">
    <property type="component" value="Unassembled WGS sequence"/>
</dbReference>
<dbReference type="EMBL" id="JAFKCU010000002">
    <property type="protein sequence ID" value="MBN7815556.1"/>
    <property type="molecule type" value="Genomic_DNA"/>
</dbReference>
<evidence type="ECO:0000259" key="3">
    <source>
        <dbReference type="Pfam" id="PF20434"/>
    </source>
</evidence>
<dbReference type="InterPro" id="IPR050300">
    <property type="entry name" value="GDXG_lipolytic_enzyme"/>
</dbReference>
<dbReference type="RefSeq" id="WP_206586218.1">
    <property type="nucleotide sequence ID" value="NZ_JAFKCU010000002.1"/>
</dbReference>
<gene>
    <name evidence="4" type="ORF">J0A69_08960</name>
</gene>
<evidence type="ECO:0000313" key="5">
    <source>
        <dbReference type="Proteomes" id="UP000664480"/>
    </source>
</evidence>
<protein>
    <submittedName>
        <fullName evidence="4">Alpha/beta hydrolase</fullName>
    </submittedName>
</protein>
<dbReference type="PANTHER" id="PTHR48081:SF6">
    <property type="entry name" value="PEPTIDASE S9 PROLYL OLIGOPEPTIDASE CATALYTIC DOMAIN-CONTAINING PROTEIN"/>
    <property type="match status" value="1"/>
</dbReference>
<dbReference type="GO" id="GO:0016787">
    <property type="term" value="F:hydrolase activity"/>
    <property type="evidence" value="ECO:0007669"/>
    <property type="project" value="UniProtKB-KW"/>
</dbReference>
<sequence>MKTCYLFPFFLFLFGWAAAQTNPVRYNLWENGAPGFENLKDIPESAQDWWVRDIHNPSVTLFTPENPNGTFVLVCPGGGFRNLVYNSEGVKAAAFLNSLGITVGVLKYRLFRQEDSPYTDAQPKQDVIRAMRFVRSKASEWKIDPDRVGVMGFSAGGEVVNYVAFDENPGDPTSIDPIEKFPAQPNFIVQVYPGPLATPEKVSKDAPPAFLVAANQDECCSGTIIQTMIAYREAGADVELHLFSKDEHAFNMGDRSKFVSINHWPERLKEWFEDQNYFKKEN</sequence>
<reference evidence="4 5" key="1">
    <citation type="submission" date="2021-03" db="EMBL/GenBank/DDBJ databases">
        <title>novel species isolated from a fishpond in China.</title>
        <authorList>
            <person name="Lu H."/>
            <person name="Cai Z."/>
        </authorList>
    </citation>
    <scope>NUCLEOTIDE SEQUENCE [LARGE SCALE GENOMIC DNA]</scope>
    <source>
        <strain evidence="4 5">YJ13C</strain>
    </source>
</reference>
<dbReference type="SUPFAM" id="SSF53474">
    <property type="entry name" value="alpha/beta-Hydrolases"/>
    <property type="match status" value="1"/>
</dbReference>
<accession>A0ABS3CEM0</accession>
<evidence type="ECO:0000313" key="4">
    <source>
        <dbReference type="EMBL" id="MBN7815556.1"/>
    </source>
</evidence>
<feature type="chain" id="PRO_5046897206" evidence="2">
    <location>
        <begin position="20"/>
        <end position="282"/>
    </location>
</feature>
<dbReference type="InterPro" id="IPR049492">
    <property type="entry name" value="BD-FAE-like_dom"/>
</dbReference>
<proteinExistence type="predicted"/>
<dbReference type="Gene3D" id="3.40.50.1820">
    <property type="entry name" value="alpha/beta hydrolase"/>
    <property type="match status" value="1"/>
</dbReference>
<keyword evidence="1 4" id="KW-0378">Hydrolase</keyword>
<dbReference type="Pfam" id="PF20434">
    <property type="entry name" value="BD-FAE"/>
    <property type="match status" value="1"/>
</dbReference>
<keyword evidence="5" id="KW-1185">Reference proteome</keyword>
<feature type="domain" description="BD-FAE-like" evidence="3">
    <location>
        <begin position="71"/>
        <end position="168"/>
    </location>
</feature>
<organism evidence="4 5">
    <name type="scientific">Algoriphagus pacificus</name>
    <dbReference type="NCBI Taxonomy" id="2811234"/>
    <lineage>
        <taxon>Bacteria</taxon>
        <taxon>Pseudomonadati</taxon>
        <taxon>Bacteroidota</taxon>
        <taxon>Cytophagia</taxon>
        <taxon>Cytophagales</taxon>
        <taxon>Cyclobacteriaceae</taxon>
        <taxon>Algoriphagus</taxon>
    </lineage>
</organism>
<feature type="signal peptide" evidence="2">
    <location>
        <begin position="1"/>
        <end position="19"/>
    </location>
</feature>
<name>A0ABS3CEM0_9BACT</name>
<comment type="caution">
    <text evidence="4">The sequence shown here is derived from an EMBL/GenBank/DDBJ whole genome shotgun (WGS) entry which is preliminary data.</text>
</comment>
<evidence type="ECO:0000256" key="2">
    <source>
        <dbReference type="SAM" id="SignalP"/>
    </source>
</evidence>
<keyword evidence="2" id="KW-0732">Signal</keyword>
<dbReference type="InterPro" id="IPR029058">
    <property type="entry name" value="AB_hydrolase_fold"/>
</dbReference>